<comment type="caution">
    <text evidence="8">The sequence shown here is derived from an EMBL/GenBank/DDBJ whole genome shotgun (WGS) entry which is preliminary data.</text>
</comment>
<comment type="pathway">
    <text evidence="2">Protein modification; protein ubiquitination.</text>
</comment>
<accession>A0A9P6AQ96</accession>
<keyword evidence="9" id="KW-1185">Reference proteome</keyword>
<dbReference type="OrthoDB" id="423283at2759"/>
<dbReference type="GO" id="GO:0016567">
    <property type="term" value="P:protein ubiquitination"/>
    <property type="evidence" value="ECO:0007669"/>
    <property type="project" value="TreeGrafter"/>
</dbReference>
<proteinExistence type="predicted"/>
<keyword evidence="5 6" id="KW-0833">Ubl conjugation pathway</keyword>
<dbReference type="InterPro" id="IPR035983">
    <property type="entry name" value="Hect_E3_ubiquitin_ligase"/>
</dbReference>
<comment type="caution">
    <text evidence="6">Lacks conserved residue(s) required for the propagation of feature annotation.</text>
</comment>
<gene>
    <name evidence="8" type="ORF">BS47DRAFT_1396421</name>
</gene>
<dbReference type="Gene3D" id="3.30.2160.10">
    <property type="entry name" value="Hect, E3 ligase catalytic domain"/>
    <property type="match status" value="1"/>
</dbReference>
<dbReference type="PANTHER" id="PTHR11254:SF440">
    <property type="entry name" value="E3 UBIQUITIN-PROTEIN LIGASE NEDD-4"/>
    <property type="match status" value="1"/>
</dbReference>
<evidence type="ECO:0000259" key="7">
    <source>
        <dbReference type="PROSITE" id="PS50237"/>
    </source>
</evidence>
<dbReference type="PROSITE" id="PS50237">
    <property type="entry name" value="HECT"/>
    <property type="match status" value="1"/>
</dbReference>
<sequence>MDCHPGSWTHIFVSLVLTARTIRRHLRQDHAAVWGTKTDKKGAPDLIKESQTYESELAKKRNGFPFPSPTSPQSIVVQNSPLARQTYLNAVTRVYFNPIRRHPGLAILLQRFLDVYLGVSFYKMRSKRRITLPNLEDIDTDPYRDATWIWENDMANLVSEVLITTEDCLNRVATIKLAPGSAGIPITEENKKEYNNPRIRDSLWRPSSGYEKVLRQGLLPDTAPLQSRKVQLIIVTVGGDKYSSRRRRQEVTARHDHLHKRGYSNETNTRSQIAWTDETRDIQRTCQRLNPFMVMNVVTGKNKHLPQDCSLISTLFANDEDKQGPNSFQGTGPINWPKHELKTQRCLKDLSGPISLCHLVDGTGTHMHCHGETCIGIVPETGIAHVSRGIPIMILYHVSIRLDPRSNGNPDSWCHIAGPIGRNTANRTDTSVIPTKPVVANVISGEVYVLPKHKIQGTSMSRCQDYGATSSSHSQVEGINIKHL</sequence>
<evidence type="ECO:0000256" key="5">
    <source>
        <dbReference type="ARBA" id="ARBA00022786"/>
    </source>
</evidence>
<dbReference type="EMBL" id="MU129026">
    <property type="protein sequence ID" value="KAF9509891.1"/>
    <property type="molecule type" value="Genomic_DNA"/>
</dbReference>
<evidence type="ECO:0000256" key="2">
    <source>
        <dbReference type="ARBA" id="ARBA00004906"/>
    </source>
</evidence>
<feature type="domain" description="HECT" evidence="7">
    <location>
        <begin position="64"/>
        <end position="194"/>
    </location>
</feature>
<evidence type="ECO:0000313" key="9">
    <source>
        <dbReference type="Proteomes" id="UP000886523"/>
    </source>
</evidence>
<organism evidence="8 9">
    <name type="scientific">Hydnum rufescens UP504</name>
    <dbReference type="NCBI Taxonomy" id="1448309"/>
    <lineage>
        <taxon>Eukaryota</taxon>
        <taxon>Fungi</taxon>
        <taxon>Dikarya</taxon>
        <taxon>Basidiomycota</taxon>
        <taxon>Agaricomycotina</taxon>
        <taxon>Agaricomycetes</taxon>
        <taxon>Cantharellales</taxon>
        <taxon>Hydnaceae</taxon>
        <taxon>Hydnum</taxon>
    </lineage>
</organism>
<dbReference type="InterPro" id="IPR050409">
    <property type="entry name" value="E3_ubiq-protein_ligase"/>
</dbReference>
<reference evidence="8" key="1">
    <citation type="journal article" date="2020" name="Nat. Commun.">
        <title>Large-scale genome sequencing of mycorrhizal fungi provides insights into the early evolution of symbiotic traits.</title>
        <authorList>
            <person name="Miyauchi S."/>
            <person name="Kiss E."/>
            <person name="Kuo A."/>
            <person name="Drula E."/>
            <person name="Kohler A."/>
            <person name="Sanchez-Garcia M."/>
            <person name="Morin E."/>
            <person name="Andreopoulos B."/>
            <person name="Barry K.W."/>
            <person name="Bonito G."/>
            <person name="Buee M."/>
            <person name="Carver A."/>
            <person name="Chen C."/>
            <person name="Cichocki N."/>
            <person name="Clum A."/>
            <person name="Culley D."/>
            <person name="Crous P.W."/>
            <person name="Fauchery L."/>
            <person name="Girlanda M."/>
            <person name="Hayes R.D."/>
            <person name="Keri Z."/>
            <person name="LaButti K."/>
            <person name="Lipzen A."/>
            <person name="Lombard V."/>
            <person name="Magnuson J."/>
            <person name="Maillard F."/>
            <person name="Murat C."/>
            <person name="Nolan M."/>
            <person name="Ohm R.A."/>
            <person name="Pangilinan J."/>
            <person name="Pereira M.F."/>
            <person name="Perotto S."/>
            <person name="Peter M."/>
            <person name="Pfister S."/>
            <person name="Riley R."/>
            <person name="Sitrit Y."/>
            <person name="Stielow J.B."/>
            <person name="Szollosi G."/>
            <person name="Zifcakova L."/>
            <person name="Stursova M."/>
            <person name="Spatafora J.W."/>
            <person name="Tedersoo L."/>
            <person name="Vaario L.M."/>
            <person name="Yamada A."/>
            <person name="Yan M."/>
            <person name="Wang P."/>
            <person name="Xu J."/>
            <person name="Bruns T."/>
            <person name="Baldrian P."/>
            <person name="Vilgalys R."/>
            <person name="Dunand C."/>
            <person name="Henrissat B."/>
            <person name="Grigoriev I.V."/>
            <person name="Hibbett D."/>
            <person name="Nagy L.G."/>
            <person name="Martin F.M."/>
        </authorList>
    </citation>
    <scope>NUCLEOTIDE SEQUENCE</scope>
    <source>
        <strain evidence="8">UP504</strain>
    </source>
</reference>
<dbReference type="PANTHER" id="PTHR11254">
    <property type="entry name" value="HECT DOMAIN UBIQUITIN-PROTEIN LIGASE"/>
    <property type="match status" value="1"/>
</dbReference>
<dbReference type="GO" id="GO:0005737">
    <property type="term" value="C:cytoplasm"/>
    <property type="evidence" value="ECO:0007669"/>
    <property type="project" value="TreeGrafter"/>
</dbReference>
<dbReference type="EC" id="2.3.2.26" evidence="3"/>
<name>A0A9P6AQ96_9AGAM</name>
<evidence type="ECO:0000256" key="6">
    <source>
        <dbReference type="PROSITE-ProRule" id="PRU00104"/>
    </source>
</evidence>
<dbReference type="InterPro" id="IPR000569">
    <property type="entry name" value="HECT_dom"/>
</dbReference>
<protein>
    <recommendedName>
        <fullName evidence="3">HECT-type E3 ubiquitin transferase</fullName>
        <ecNumber evidence="3">2.3.2.26</ecNumber>
    </recommendedName>
</protein>
<dbReference type="Proteomes" id="UP000886523">
    <property type="component" value="Unassembled WGS sequence"/>
</dbReference>
<dbReference type="GO" id="GO:0006511">
    <property type="term" value="P:ubiquitin-dependent protein catabolic process"/>
    <property type="evidence" value="ECO:0007669"/>
    <property type="project" value="TreeGrafter"/>
</dbReference>
<comment type="catalytic activity">
    <reaction evidence="1">
        <text>S-ubiquitinyl-[E2 ubiquitin-conjugating enzyme]-L-cysteine + [acceptor protein]-L-lysine = [E2 ubiquitin-conjugating enzyme]-L-cysteine + N(6)-ubiquitinyl-[acceptor protein]-L-lysine.</text>
        <dbReference type="EC" id="2.3.2.26"/>
    </reaction>
</comment>
<evidence type="ECO:0000256" key="3">
    <source>
        <dbReference type="ARBA" id="ARBA00012485"/>
    </source>
</evidence>
<dbReference type="Pfam" id="PF00632">
    <property type="entry name" value="HECT"/>
    <property type="match status" value="1"/>
</dbReference>
<dbReference type="SUPFAM" id="SSF56204">
    <property type="entry name" value="Hect, E3 ligase catalytic domain"/>
    <property type="match status" value="1"/>
</dbReference>
<evidence type="ECO:0000256" key="1">
    <source>
        <dbReference type="ARBA" id="ARBA00000885"/>
    </source>
</evidence>
<evidence type="ECO:0000313" key="8">
    <source>
        <dbReference type="EMBL" id="KAF9509891.1"/>
    </source>
</evidence>
<keyword evidence="4" id="KW-0808">Transferase</keyword>
<dbReference type="GO" id="GO:0061630">
    <property type="term" value="F:ubiquitin protein ligase activity"/>
    <property type="evidence" value="ECO:0007669"/>
    <property type="project" value="UniProtKB-EC"/>
</dbReference>
<evidence type="ECO:0000256" key="4">
    <source>
        <dbReference type="ARBA" id="ARBA00022679"/>
    </source>
</evidence>
<dbReference type="AlphaFoldDB" id="A0A9P6AQ96"/>